<dbReference type="InterPro" id="IPR013607">
    <property type="entry name" value="Phospholipase_A2-like"/>
</dbReference>
<dbReference type="Pfam" id="PF08398">
    <property type="entry name" value="Phospholip_A2_4"/>
    <property type="match status" value="1"/>
</dbReference>
<gene>
    <name evidence="4" type="primary">Aste57867_19907</name>
    <name evidence="3" type="ORF">As57867_019841</name>
    <name evidence="4" type="ORF">ASTE57867_19907</name>
</gene>
<accession>A0A485LEB0</accession>
<evidence type="ECO:0000256" key="1">
    <source>
        <dbReference type="SAM" id="MobiDB-lite"/>
    </source>
</evidence>
<feature type="region of interest" description="Disordered" evidence="1">
    <location>
        <begin position="218"/>
        <end position="317"/>
    </location>
</feature>
<dbReference type="GO" id="GO:0005198">
    <property type="term" value="F:structural molecule activity"/>
    <property type="evidence" value="ECO:0007669"/>
    <property type="project" value="InterPro"/>
</dbReference>
<feature type="compositionally biased region" description="Acidic residues" evidence="1">
    <location>
        <begin position="265"/>
        <end position="277"/>
    </location>
</feature>
<feature type="compositionally biased region" description="Low complexity" evidence="1">
    <location>
        <begin position="130"/>
        <end position="140"/>
    </location>
</feature>
<organism evidence="4 5">
    <name type="scientific">Aphanomyces stellatus</name>
    <dbReference type="NCBI Taxonomy" id="120398"/>
    <lineage>
        <taxon>Eukaryota</taxon>
        <taxon>Sar</taxon>
        <taxon>Stramenopiles</taxon>
        <taxon>Oomycota</taxon>
        <taxon>Saprolegniomycetes</taxon>
        <taxon>Saprolegniales</taxon>
        <taxon>Verrucalvaceae</taxon>
        <taxon>Aphanomyces</taxon>
    </lineage>
</organism>
<feature type="compositionally biased region" description="Basic and acidic residues" evidence="1">
    <location>
        <begin position="218"/>
        <end position="246"/>
    </location>
</feature>
<reference evidence="4 5" key="1">
    <citation type="submission" date="2019-03" db="EMBL/GenBank/DDBJ databases">
        <authorList>
            <person name="Gaulin E."/>
            <person name="Dumas B."/>
        </authorList>
    </citation>
    <scope>NUCLEOTIDE SEQUENCE [LARGE SCALE GENOMIC DNA]</scope>
    <source>
        <strain evidence="4">CBS 568.67</strain>
    </source>
</reference>
<protein>
    <submittedName>
        <fullName evidence="4">Aste57867_19907 protein</fullName>
    </submittedName>
</protein>
<dbReference type="EMBL" id="VJMH01006721">
    <property type="protein sequence ID" value="KAF0688481.1"/>
    <property type="molecule type" value="Genomic_DNA"/>
</dbReference>
<name>A0A485LEB0_9STRA</name>
<evidence type="ECO:0000313" key="4">
    <source>
        <dbReference type="EMBL" id="VFT96605.1"/>
    </source>
</evidence>
<dbReference type="EMBL" id="CAADRA010006744">
    <property type="protein sequence ID" value="VFT96605.1"/>
    <property type="molecule type" value="Genomic_DNA"/>
</dbReference>
<feature type="region of interest" description="Disordered" evidence="1">
    <location>
        <begin position="104"/>
        <end position="142"/>
    </location>
</feature>
<feature type="compositionally biased region" description="Basic and acidic residues" evidence="1">
    <location>
        <begin position="104"/>
        <end position="118"/>
    </location>
</feature>
<feature type="compositionally biased region" description="Polar residues" evidence="1">
    <location>
        <begin position="304"/>
        <end position="316"/>
    </location>
</feature>
<dbReference type="Proteomes" id="UP000332933">
    <property type="component" value="Unassembled WGS sequence"/>
</dbReference>
<proteinExistence type="predicted"/>
<sequence>MGKRKVRDGEYTEDGIKLRPKGWMDFTSVGFNYCGGGNPNDGYWPTNEDDWACYGHDKWKKYSYFKTGPADREIIKRHKHAKTLTGKVSHAWFTFKEYWAPENKEERKWTEEEVKGSQKIDPQPEPATPAPANTPQNTQQHASNMVNQPNYDMIHTEVRRTNQTGDDFIKHMESKGYPINDRMREIAKTYDDACAEKAQSIYDMEYKKWTAAEEKAQAEEREQCEAEDRKRKREESVGEDPKKTKTGETPTSEEQKPEDIPLPGTDDDPMTDGEEEEGSKGWGAPQSNPPGNAHMPTTEPPPKVTQNHQGAGSGTEQDFLPIDHEIYKPFPEYKNVVLPFTYGKTYSLNSTQNTVAITFRLNSPIDVISTFQTTTDATPAADTMDTINQTAQYVNFYSQLYRYWAVYKTEYKITAVASATNAAREWSVWTSHHGAQPPPQTNAATVATVPDFYRQLHPHCHKKSIIPDYATNMVTPTKKHSWTGIYKPGEDYVSSDVMEDNLHQTWHNWTTVPQLQEKCTVIVQRSDLPQDPLSSTGEGFRLFIEVRYHVQVRDPVDVIRFPTVTQAFPNIGSYWATEVNTNQDNTTSGWGNTS</sequence>
<evidence type="ECO:0000313" key="5">
    <source>
        <dbReference type="Proteomes" id="UP000332933"/>
    </source>
</evidence>
<feature type="domain" description="Phospholipase A2-like" evidence="2">
    <location>
        <begin position="28"/>
        <end position="96"/>
    </location>
</feature>
<keyword evidence="5" id="KW-1185">Reference proteome</keyword>
<dbReference type="AlphaFoldDB" id="A0A485LEB0"/>
<evidence type="ECO:0000313" key="3">
    <source>
        <dbReference type="EMBL" id="KAF0688481.1"/>
    </source>
</evidence>
<evidence type="ECO:0000259" key="2">
    <source>
        <dbReference type="Pfam" id="PF08398"/>
    </source>
</evidence>
<reference evidence="3" key="2">
    <citation type="submission" date="2019-06" db="EMBL/GenBank/DDBJ databases">
        <title>Genomics analysis of Aphanomyces spp. identifies a new class of oomycete effector associated with host adaptation.</title>
        <authorList>
            <person name="Gaulin E."/>
        </authorList>
    </citation>
    <scope>NUCLEOTIDE SEQUENCE</scope>
    <source>
        <strain evidence="3">CBS 578.67</strain>
    </source>
</reference>